<dbReference type="AlphaFoldDB" id="W1YIV3"/>
<sequence length="26" mass="2506">MKLSKKLTTLAIVGAMSATAAVASAA</sequence>
<accession>W1YIV3</accession>
<feature type="non-terminal residue" evidence="1">
    <location>
        <position position="26"/>
    </location>
</feature>
<name>W1YIV3_9ZZZZ</name>
<evidence type="ECO:0000313" key="1">
    <source>
        <dbReference type="EMBL" id="ETJ41665.1"/>
    </source>
</evidence>
<reference evidence="1" key="1">
    <citation type="submission" date="2013-12" db="EMBL/GenBank/DDBJ databases">
        <title>A Varibaculum cambriense genome reconstructed from a premature infant gut community with otherwise low bacterial novelty that shifts toward anaerobic metabolism during the third week of life.</title>
        <authorList>
            <person name="Brown C.T."/>
            <person name="Sharon I."/>
            <person name="Thomas B.C."/>
            <person name="Castelle C.J."/>
            <person name="Morowitz M.J."/>
            <person name="Banfield J.F."/>
        </authorList>
    </citation>
    <scope>NUCLEOTIDE SEQUENCE</scope>
</reference>
<comment type="caution">
    <text evidence="1">The sequence shown here is derived from an EMBL/GenBank/DDBJ whole genome shotgun (WGS) entry which is preliminary data.</text>
</comment>
<organism evidence="1">
    <name type="scientific">human gut metagenome</name>
    <dbReference type="NCBI Taxonomy" id="408170"/>
    <lineage>
        <taxon>unclassified sequences</taxon>
        <taxon>metagenomes</taxon>
        <taxon>organismal metagenomes</taxon>
    </lineage>
</organism>
<proteinExistence type="predicted"/>
<gene>
    <name evidence="1" type="ORF">Q604_UNBC04410G0001</name>
</gene>
<protein>
    <submittedName>
        <fullName evidence="1">Uncharacterized protein</fullName>
    </submittedName>
</protein>
<dbReference type="EMBL" id="AZMM01004410">
    <property type="protein sequence ID" value="ETJ41665.1"/>
    <property type="molecule type" value="Genomic_DNA"/>
</dbReference>